<evidence type="ECO:0000313" key="3">
    <source>
        <dbReference type="Proteomes" id="UP000054248"/>
    </source>
</evidence>
<reference evidence="3" key="2">
    <citation type="submission" date="2015-01" db="EMBL/GenBank/DDBJ databases">
        <title>Evolutionary Origins and Diversification of the Mycorrhizal Mutualists.</title>
        <authorList>
            <consortium name="DOE Joint Genome Institute"/>
            <consortium name="Mycorrhizal Genomics Consortium"/>
            <person name="Kohler A."/>
            <person name="Kuo A."/>
            <person name="Nagy L.G."/>
            <person name="Floudas D."/>
            <person name="Copeland A."/>
            <person name="Barry K.W."/>
            <person name="Cichocki N."/>
            <person name="Veneault-Fourrey C."/>
            <person name="LaButti K."/>
            <person name="Lindquist E.A."/>
            <person name="Lipzen A."/>
            <person name="Lundell T."/>
            <person name="Morin E."/>
            <person name="Murat C."/>
            <person name="Riley R."/>
            <person name="Ohm R."/>
            <person name="Sun H."/>
            <person name="Tunlid A."/>
            <person name="Henrissat B."/>
            <person name="Grigoriev I.V."/>
            <person name="Hibbett D.S."/>
            <person name="Martin F."/>
        </authorList>
    </citation>
    <scope>NUCLEOTIDE SEQUENCE [LARGE SCALE GENOMIC DNA]</scope>
    <source>
        <strain evidence="3">MUT 4182</strain>
    </source>
</reference>
<dbReference type="InterPro" id="IPR011009">
    <property type="entry name" value="Kinase-like_dom_sf"/>
</dbReference>
<proteinExistence type="predicted"/>
<dbReference type="Pfam" id="PF07714">
    <property type="entry name" value="PK_Tyr_Ser-Thr"/>
    <property type="match status" value="1"/>
</dbReference>
<dbReference type="PANTHER" id="PTHR23257">
    <property type="entry name" value="SERINE-THREONINE PROTEIN KINASE"/>
    <property type="match status" value="1"/>
</dbReference>
<feature type="non-terminal residue" evidence="2">
    <location>
        <position position="1"/>
    </location>
</feature>
<dbReference type="PRINTS" id="PR00109">
    <property type="entry name" value="TYRKINASE"/>
</dbReference>
<dbReference type="InterPro" id="IPR008271">
    <property type="entry name" value="Ser/Thr_kinase_AS"/>
</dbReference>
<dbReference type="STRING" id="1051891.A0A0C3Q7X9"/>
<dbReference type="EMBL" id="KN823205">
    <property type="protein sequence ID" value="KIO19749.1"/>
    <property type="molecule type" value="Genomic_DNA"/>
</dbReference>
<dbReference type="OrthoDB" id="346907at2759"/>
<feature type="domain" description="Protein kinase" evidence="1">
    <location>
        <begin position="1"/>
        <end position="212"/>
    </location>
</feature>
<dbReference type="AlphaFoldDB" id="A0A0C3Q7X9"/>
<evidence type="ECO:0000313" key="2">
    <source>
        <dbReference type="EMBL" id="KIO19749.1"/>
    </source>
</evidence>
<keyword evidence="3" id="KW-1185">Reference proteome</keyword>
<dbReference type="GO" id="GO:0005524">
    <property type="term" value="F:ATP binding"/>
    <property type="evidence" value="ECO:0007669"/>
    <property type="project" value="InterPro"/>
</dbReference>
<dbReference type="InterPro" id="IPR050167">
    <property type="entry name" value="Ser_Thr_protein_kinase"/>
</dbReference>
<name>A0A0C3Q7X9_9AGAM</name>
<dbReference type="SUPFAM" id="SSF56112">
    <property type="entry name" value="Protein kinase-like (PK-like)"/>
    <property type="match status" value="1"/>
</dbReference>
<dbReference type="GO" id="GO:0007165">
    <property type="term" value="P:signal transduction"/>
    <property type="evidence" value="ECO:0007669"/>
    <property type="project" value="TreeGrafter"/>
</dbReference>
<organism evidence="2 3">
    <name type="scientific">Tulasnella calospora MUT 4182</name>
    <dbReference type="NCBI Taxonomy" id="1051891"/>
    <lineage>
        <taxon>Eukaryota</taxon>
        <taxon>Fungi</taxon>
        <taxon>Dikarya</taxon>
        <taxon>Basidiomycota</taxon>
        <taxon>Agaricomycotina</taxon>
        <taxon>Agaricomycetes</taxon>
        <taxon>Cantharellales</taxon>
        <taxon>Tulasnellaceae</taxon>
        <taxon>Tulasnella</taxon>
    </lineage>
</organism>
<dbReference type="PROSITE" id="PS50011">
    <property type="entry name" value="PROTEIN_KINASE_DOM"/>
    <property type="match status" value="1"/>
</dbReference>
<reference evidence="2 3" key="1">
    <citation type="submission" date="2014-04" db="EMBL/GenBank/DDBJ databases">
        <authorList>
            <consortium name="DOE Joint Genome Institute"/>
            <person name="Kuo A."/>
            <person name="Girlanda M."/>
            <person name="Perotto S."/>
            <person name="Kohler A."/>
            <person name="Nagy L.G."/>
            <person name="Floudas D."/>
            <person name="Copeland A."/>
            <person name="Barry K.W."/>
            <person name="Cichocki N."/>
            <person name="Veneault-Fourrey C."/>
            <person name="LaButti K."/>
            <person name="Lindquist E.A."/>
            <person name="Lipzen A."/>
            <person name="Lundell T."/>
            <person name="Morin E."/>
            <person name="Murat C."/>
            <person name="Sun H."/>
            <person name="Tunlid A."/>
            <person name="Henrissat B."/>
            <person name="Grigoriev I.V."/>
            <person name="Hibbett D.S."/>
            <person name="Martin F."/>
            <person name="Nordberg H.P."/>
            <person name="Cantor M.N."/>
            <person name="Hua S.X."/>
        </authorList>
    </citation>
    <scope>NUCLEOTIDE SEQUENCE [LARGE SCALE GENOMIC DNA]</scope>
    <source>
        <strain evidence="2 3">MUT 4182</strain>
    </source>
</reference>
<dbReference type="GO" id="GO:0004672">
    <property type="term" value="F:protein kinase activity"/>
    <property type="evidence" value="ECO:0007669"/>
    <property type="project" value="InterPro"/>
</dbReference>
<dbReference type="GO" id="GO:0005737">
    <property type="term" value="C:cytoplasm"/>
    <property type="evidence" value="ECO:0007669"/>
    <property type="project" value="TreeGrafter"/>
</dbReference>
<accession>A0A0C3Q7X9</accession>
<dbReference type="InterPro" id="IPR000719">
    <property type="entry name" value="Prot_kinase_dom"/>
</dbReference>
<dbReference type="PROSITE" id="PS00108">
    <property type="entry name" value="PROTEIN_KINASE_ST"/>
    <property type="match status" value="1"/>
</dbReference>
<dbReference type="InterPro" id="IPR001245">
    <property type="entry name" value="Ser-Thr/Tyr_kinase_cat_dom"/>
</dbReference>
<dbReference type="Gene3D" id="1.10.510.10">
    <property type="entry name" value="Transferase(Phosphotransferase) domain 1"/>
    <property type="match status" value="1"/>
</dbReference>
<evidence type="ECO:0000259" key="1">
    <source>
        <dbReference type="PROSITE" id="PS50011"/>
    </source>
</evidence>
<feature type="non-terminal residue" evidence="2">
    <location>
        <position position="212"/>
    </location>
</feature>
<dbReference type="SMART" id="SM00220">
    <property type="entry name" value="S_TKc"/>
    <property type="match status" value="1"/>
</dbReference>
<dbReference type="HOGENOM" id="CLU_000288_7_18_1"/>
<dbReference type="Proteomes" id="UP000054248">
    <property type="component" value="Unassembled WGS sequence"/>
</dbReference>
<gene>
    <name evidence="2" type="ORF">M407DRAFT_48863</name>
</gene>
<protein>
    <recommendedName>
        <fullName evidence="1">Protein kinase domain-containing protein</fullName>
    </recommendedName>
</protein>
<sequence length="212" mass="24169">LREAEILVRLSHSNVIRLEGFVEDVSKDVIWLVFPWESKGNLRDFLASQEWEIPERISLIYDVAEGLEYLHSQEPPICHGDLKSVNLLVNSRCCAVITDFGSAPTFCTTTKTITLTGNMYTLRWAAPELLMDDRGSLWSDIWALGWICYEAMTNSIPFQDISADVIVVERVIRGDLPSITDDTRMSLIQELCSLMMRCWNYNPTERPTATDC</sequence>